<proteinExistence type="inferred from homology"/>
<dbReference type="Gene3D" id="1.10.8.60">
    <property type="match status" value="1"/>
</dbReference>
<dbReference type="GO" id="GO:0006515">
    <property type="term" value="P:protein quality control for misfolded or incompletely synthesized proteins"/>
    <property type="evidence" value="ECO:0007669"/>
    <property type="project" value="UniProtKB-UniRule"/>
</dbReference>
<evidence type="ECO:0000256" key="5">
    <source>
        <dbReference type="ARBA" id="ARBA00022825"/>
    </source>
</evidence>
<keyword evidence="5 11" id="KW-0720">Serine protease</keyword>
<dbReference type="SUPFAM" id="SSF52540">
    <property type="entry name" value="P-loop containing nucleoside triphosphate hydrolases"/>
    <property type="match status" value="1"/>
</dbReference>
<dbReference type="AlphaFoldDB" id="A0A4U5UHT0"/>
<dbReference type="GO" id="GO:0003697">
    <property type="term" value="F:single-stranded DNA binding"/>
    <property type="evidence" value="ECO:0007669"/>
    <property type="project" value="TreeGrafter"/>
</dbReference>
<dbReference type="PROSITE" id="PS51786">
    <property type="entry name" value="LON_PROTEOLYTIC"/>
    <property type="match status" value="1"/>
</dbReference>
<reference evidence="16 17" key="1">
    <citation type="submission" date="2019-01" db="EMBL/GenBank/DDBJ databases">
        <title>Genome Assembly of Collichthys lucidus.</title>
        <authorList>
            <person name="Cai M."/>
            <person name="Xiao S."/>
        </authorList>
    </citation>
    <scope>NUCLEOTIDE SEQUENCE [LARGE SCALE GENOMIC DNA]</scope>
    <source>
        <strain evidence="16">JT15FE1705JMU</strain>
        <tissue evidence="16">Muscle</tissue>
    </source>
</reference>
<evidence type="ECO:0000256" key="7">
    <source>
        <dbReference type="ARBA" id="ARBA00022946"/>
    </source>
</evidence>
<dbReference type="SUPFAM" id="SSF88697">
    <property type="entry name" value="PUA domain-like"/>
    <property type="match status" value="2"/>
</dbReference>
<accession>A0A4U5UHT0</accession>
<dbReference type="InterPro" id="IPR003959">
    <property type="entry name" value="ATPase_AAA_core"/>
</dbReference>
<dbReference type="Gene3D" id="3.30.230.10">
    <property type="match status" value="2"/>
</dbReference>
<dbReference type="InterPro" id="IPR027417">
    <property type="entry name" value="P-loop_NTPase"/>
</dbReference>
<feature type="binding site" evidence="11">
    <location>
        <begin position="610"/>
        <end position="617"/>
    </location>
    <ligand>
        <name>ATP</name>
        <dbReference type="ChEBI" id="CHEBI:30616"/>
    </ligand>
</feature>
<keyword evidence="17" id="KW-1185">Reference proteome</keyword>
<evidence type="ECO:0000256" key="8">
    <source>
        <dbReference type="ARBA" id="ARBA00023125"/>
    </source>
</evidence>
<dbReference type="Pfam" id="PF22667">
    <property type="entry name" value="Lon_lid"/>
    <property type="match status" value="1"/>
</dbReference>
<feature type="region of interest" description="Disordered" evidence="13">
    <location>
        <begin position="291"/>
        <end position="331"/>
    </location>
</feature>
<feature type="active site" evidence="11">
    <location>
        <position position="941"/>
    </location>
</feature>
<evidence type="ECO:0000256" key="4">
    <source>
        <dbReference type="ARBA" id="ARBA00022801"/>
    </source>
</evidence>
<dbReference type="Pfam" id="PF02190">
    <property type="entry name" value="LON_substr_bdg"/>
    <property type="match status" value="1"/>
</dbReference>
<comment type="subunit">
    <text evidence="11">Homohexamer or homoheptamer. Organized in a ring with a central cavity.</text>
</comment>
<dbReference type="PROSITE" id="PS51787">
    <property type="entry name" value="LON_N"/>
    <property type="match status" value="1"/>
</dbReference>
<dbReference type="InterPro" id="IPR020568">
    <property type="entry name" value="Ribosomal_Su5_D2-typ_SF"/>
</dbReference>
<dbReference type="FunFam" id="1.10.8.60:FF:000043">
    <property type="entry name" value="Lon protease homolog, mitochondrial"/>
    <property type="match status" value="1"/>
</dbReference>
<evidence type="ECO:0000256" key="1">
    <source>
        <dbReference type="ARBA" id="ARBA00004305"/>
    </source>
</evidence>
<dbReference type="InterPro" id="IPR054594">
    <property type="entry name" value="Lon_lid"/>
</dbReference>
<dbReference type="GO" id="GO:0004176">
    <property type="term" value="F:ATP-dependent peptidase activity"/>
    <property type="evidence" value="ECO:0007669"/>
    <property type="project" value="UniProtKB-UniRule"/>
</dbReference>
<dbReference type="PANTHER" id="PTHR43718:SF2">
    <property type="entry name" value="LON PROTEASE HOMOLOG, MITOCHONDRIAL"/>
    <property type="match status" value="1"/>
</dbReference>
<dbReference type="GO" id="GO:0051131">
    <property type="term" value="P:chaperone-mediated protein complex assembly"/>
    <property type="evidence" value="ECO:0007669"/>
    <property type="project" value="UniProtKB-UniRule"/>
</dbReference>
<protein>
    <recommendedName>
        <fullName evidence="11">Lon protease homolog, mitochondrial</fullName>
        <ecNumber evidence="11">3.4.21.53</ecNumber>
    </recommendedName>
</protein>
<name>A0A4U5UHT0_COLLU</name>
<dbReference type="EMBL" id="CM014085">
    <property type="protein sequence ID" value="TKS74203.1"/>
    <property type="molecule type" value="Genomic_DNA"/>
</dbReference>
<dbReference type="GO" id="GO:0034599">
    <property type="term" value="P:cellular response to oxidative stress"/>
    <property type="evidence" value="ECO:0007669"/>
    <property type="project" value="UniProtKB-UniRule"/>
</dbReference>
<dbReference type="GO" id="GO:0016887">
    <property type="term" value="F:ATP hydrolysis activity"/>
    <property type="evidence" value="ECO:0007669"/>
    <property type="project" value="UniProtKB-UniRule"/>
</dbReference>
<evidence type="ECO:0000256" key="9">
    <source>
        <dbReference type="ARBA" id="ARBA00023128"/>
    </source>
</evidence>
<dbReference type="SMART" id="SM00382">
    <property type="entry name" value="AAA"/>
    <property type="match status" value="1"/>
</dbReference>
<dbReference type="GO" id="GO:0007005">
    <property type="term" value="P:mitochondrion organization"/>
    <property type="evidence" value="ECO:0007669"/>
    <property type="project" value="TreeGrafter"/>
</dbReference>
<keyword evidence="4 11" id="KW-0378">Hydrolase</keyword>
<organism evidence="16 17">
    <name type="scientific">Collichthys lucidus</name>
    <name type="common">Big head croaker</name>
    <name type="synonym">Sciaena lucida</name>
    <dbReference type="NCBI Taxonomy" id="240159"/>
    <lineage>
        <taxon>Eukaryota</taxon>
        <taxon>Metazoa</taxon>
        <taxon>Chordata</taxon>
        <taxon>Craniata</taxon>
        <taxon>Vertebrata</taxon>
        <taxon>Euteleostomi</taxon>
        <taxon>Actinopterygii</taxon>
        <taxon>Neopterygii</taxon>
        <taxon>Teleostei</taxon>
        <taxon>Neoteleostei</taxon>
        <taxon>Acanthomorphata</taxon>
        <taxon>Eupercaria</taxon>
        <taxon>Sciaenidae</taxon>
        <taxon>Collichthys</taxon>
    </lineage>
</organism>
<dbReference type="Pfam" id="PF00004">
    <property type="entry name" value="AAA"/>
    <property type="match status" value="1"/>
</dbReference>
<evidence type="ECO:0000256" key="10">
    <source>
        <dbReference type="ARBA" id="ARBA00050665"/>
    </source>
</evidence>
<evidence type="ECO:0000256" key="12">
    <source>
        <dbReference type="PROSITE-ProRule" id="PRU01122"/>
    </source>
</evidence>
<dbReference type="SUPFAM" id="SSF54211">
    <property type="entry name" value="Ribosomal protein S5 domain 2-like"/>
    <property type="match status" value="1"/>
</dbReference>
<feature type="compositionally biased region" description="Basic residues" evidence="13">
    <location>
        <begin position="311"/>
        <end position="320"/>
    </location>
</feature>
<dbReference type="GO" id="GO:0070407">
    <property type="term" value="P:oxidation-dependent protein catabolic process"/>
    <property type="evidence" value="ECO:0007669"/>
    <property type="project" value="UniProtKB-UniRule"/>
</dbReference>
<evidence type="ECO:0000259" key="14">
    <source>
        <dbReference type="PROSITE" id="PS51786"/>
    </source>
</evidence>
<feature type="domain" description="Lon N-terminal" evidence="15">
    <location>
        <begin position="186"/>
        <end position="414"/>
    </location>
</feature>
<evidence type="ECO:0000256" key="6">
    <source>
        <dbReference type="ARBA" id="ARBA00022840"/>
    </source>
</evidence>
<dbReference type="NCBIfam" id="TIGR00763">
    <property type="entry name" value="lon"/>
    <property type="match status" value="1"/>
</dbReference>
<evidence type="ECO:0000259" key="15">
    <source>
        <dbReference type="PROSITE" id="PS51787"/>
    </source>
</evidence>
<comment type="catalytic activity">
    <reaction evidence="10 11">
        <text>Hydrolysis of proteins in presence of ATP.</text>
        <dbReference type="EC" id="3.4.21.53"/>
    </reaction>
</comment>
<dbReference type="GO" id="GO:0004252">
    <property type="term" value="F:serine-type endopeptidase activity"/>
    <property type="evidence" value="ECO:0007669"/>
    <property type="project" value="UniProtKB-UniRule"/>
</dbReference>
<dbReference type="InterPro" id="IPR015947">
    <property type="entry name" value="PUA-like_sf"/>
</dbReference>
<dbReference type="STRING" id="240159.A0A4U5UHT0"/>
<dbReference type="GO" id="GO:0005524">
    <property type="term" value="F:ATP binding"/>
    <property type="evidence" value="ECO:0007669"/>
    <property type="project" value="UniProtKB-UniRule"/>
</dbReference>
<comment type="similarity">
    <text evidence="11">Belongs to the peptidase S16 family.</text>
</comment>
<dbReference type="Gene3D" id="2.30.130.40">
    <property type="entry name" value="LON domain-like"/>
    <property type="match status" value="1"/>
</dbReference>
<dbReference type="EC" id="3.4.21.53" evidence="11"/>
<comment type="subcellular location">
    <subcellularLocation>
        <location evidence="1 11">Mitochondrion matrix</location>
    </subcellularLocation>
</comment>
<comment type="caution">
    <text evidence="12">Lacks conserved residue(s) required for the propagation of feature annotation.</text>
</comment>
<evidence type="ECO:0000256" key="3">
    <source>
        <dbReference type="ARBA" id="ARBA00022741"/>
    </source>
</evidence>
<keyword evidence="8 11" id="KW-0238">DNA-binding</keyword>
<dbReference type="InterPro" id="IPR008269">
    <property type="entry name" value="Lon_proteolytic"/>
</dbReference>
<dbReference type="FunFam" id="3.40.50.300:FF:000021">
    <property type="entry name" value="Lon protease homolog"/>
    <property type="match status" value="1"/>
</dbReference>
<dbReference type="Pfam" id="PF05362">
    <property type="entry name" value="Lon_C"/>
    <property type="match status" value="1"/>
</dbReference>
<keyword evidence="7" id="KW-0809">Transit peptide</keyword>
<evidence type="ECO:0000256" key="2">
    <source>
        <dbReference type="ARBA" id="ARBA00022670"/>
    </source>
</evidence>
<dbReference type="InterPro" id="IPR003111">
    <property type="entry name" value="Lon_prtase_N"/>
</dbReference>
<sequence>MKKIISFLALRLKLRNPNDSTSSNIDGKSSVTCCRKLQINMAACMKMLAAAGQLSRKSVFVGRSNWTTAFSAGGSRSHLTGTSALSRLQPARYYSSTGSSQGACTHRSSVSPTMTAGCRLTARTHRWMRVGAVIPGQTELLTPTSRPHMIVERMYGNRASGAGFSGEDGGERSGSGGEESGGDGGEPYNGPQMTALTPMMVPEVFPNVPLIAVSRNPVFPRFIKIIEPYAGVFLKRDDSNESDVVESLDAIYSTGTFVQIHEMQDLGDKLRMIVMGHRRIRITRQLEVEPEEAATSPVWSESEGESQPKPPPRRKSKRSRKDQPGSLTEQLEDKALTAEIVKTIRDIIALNPLYRESVLQMMQAGQRVVDNPIYLSDMGAALTGAESHELQDVLEEINIPKRLYKALSLLKKEYELSKLQQRLGREVEEKIKQTHRKYLLQEQLKIIKKELGLEKEDKEAIEEKFRERLKERTVPQHIMDVINEELTNWDCWITTPQSSSWTQEMWYKLVNMCPCHAKNSSDVSANDSEEKDELDLGCFILKGVTRNYLDWLTSMPWGTNSEENLALDRAKEVLEEDHYGMDDVKKRILEFIAVSQLRGSTQGKILCFYGPPGVGKTSIARSIARALNREYFRFSVGGMTDVAEIKGHRRTYVGAMPGKIIQCLKKTKTENPLVLIDEVDKIGRGYQGDPSSALLELLDPEQNANFLDHYLDVPVDLSKVLFICTANVTDTIPEPLRDRMEMINVSGYVAQEKLAIAERYLVPQLRTLCGLTEEKASISPDALSLLIRQYCRESGVRNLQKQVEKVFRKVAFGIVSGVQSAVTVTPDNLQDYVGKPIFTVDRMYNITPPGVVMGLAWTAMGGSTLFIETSLRRPAGGADSKGEGSLEVTGQLGDVMKESAKIASTFARAFLMTQEPENHFLVNSHLHLHVPEHCCPWQPTSQCVRTVAMTGEVSLTGKILPVGGIKEKTIAARRAGVTCIILPAENKKDFSDLPDYITEGLEVHFVEHYNQIYPVVFTQNQS</sequence>
<keyword evidence="2 11" id="KW-0645">Protease</keyword>
<dbReference type="InterPro" id="IPR004815">
    <property type="entry name" value="Lon_bac/euk-typ"/>
</dbReference>
<comment type="function">
    <text evidence="11">ATP-dependent serine protease that mediates the selective degradation of misfolded, unassembled or oxidatively damaged polypeptides as well as certain short-lived regulatory proteins in the mitochondrial matrix. May also have a chaperone function in the assembly of inner membrane protein complexes. Participates in the regulation of mitochondrial gene expression and in the maintenance of the integrity of the mitochondrial genome. Binds to mitochondrial DNA in a site-specific manner.</text>
</comment>
<dbReference type="CDD" id="cd19500">
    <property type="entry name" value="RecA-like_Lon"/>
    <property type="match status" value="1"/>
</dbReference>
<feature type="active site" evidence="11">
    <location>
        <position position="968"/>
    </location>
</feature>
<dbReference type="PRINTS" id="PR00830">
    <property type="entry name" value="ENDOLAPTASE"/>
</dbReference>
<feature type="compositionally biased region" description="Gly residues" evidence="13">
    <location>
        <begin position="163"/>
        <end position="187"/>
    </location>
</feature>
<dbReference type="InterPro" id="IPR046336">
    <property type="entry name" value="Lon_prtase_N_sf"/>
</dbReference>
<dbReference type="Gene3D" id="1.20.58.1480">
    <property type="match status" value="1"/>
</dbReference>
<dbReference type="InterPro" id="IPR003593">
    <property type="entry name" value="AAA+_ATPase"/>
</dbReference>
<dbReference type="GO" id="GO:0005759">
    <property type="term" value="C:mitochondrial matrix"/>
    <property type="evidence" value="ECO:0007669"/>
    <property type="project" value="UniProtKB-SubCell"/>
</dbReference>
<dbReference type="InterPro" id="IPR014721">
    <property type="entry name" value="Ribsml_uS5_D2-typ_fold_subgr"/>
</dbReference>
<dbReference type="PANTHER" id="PTHR43718">
    <property type="entry name" value="LON PROTEASE"/>
    <property type="match status" value="1"/>
</dbReference>
<dbReference type="InterPro" id="IPR027503">
    <property type="entry name" value="Lonm_euk"/>
</dbReference>
<evidence type="ECO:0000256" key="13">
    <source>
        <dbReference type="SAM" id="MobiDB-lite"/>
    </source>
</evidence>
<evidence type="ECO:0000256" key="11">
    <source>
        <dbReference type="HAMAP-Rule" id="MF_03120"/>
    </source>
</evidence>
<dbReference type="SMART" id="SM00464">
    <property type="entry name" value="LON"/>
    <property type="match status" value="1"/>
</dbReference>
<dbReference type="InterPro" id="IPR027065">
    <property type="entry name" value="Lon_Prtase"/>
</dbReference>
<evidence type="ECO:0000313" key="17">
    <source>
        <dbReference type="Proteomes" id="UP000298787"/>
    </source>
</evidence>
<dbReference type="Proteomes" id="UP000298787">
    <property type="component" value="Chromosome 8"/>
</dbReference>
<keyword evidence="9 11" id="KW-0496">Mitochondrion</keyword>
<dbReference type="HAMAP" id="MF_03120">
    <property type="entry name" value="lonm_euk"/>
    <property type="match status" value="1"/>
</dbReference>
<dbReference type="GO" id="GO:0043565">
    <property type="term" value="F:sequence-specific DNA binding"/>
    <property type="evidence" value="ECO:0007669"/>
    <property type="project" value="UniProtKB-UniRule"/>
</dbReference>
<feature type="domain" description="Lon proteolytic" evidence="14">
    <location>
        <begin position="846"/>
        <end position="1019"/>
    </location>
</feature>
<keyword evidence="3 11" id="KW-0547">Nucleotide-binding</keyword>
<dbReference type="Gene3D" id="3.40.50.300">
    <property type="entry name" value="P-loop containing nucleotide triphosphate hydrolases"/>
    <property type="match status" value="1"/>
</dbReference>
<keyword evidence="6 11" id="KW-0067">ATP-binding</keyword>
<feature type="region of interest" description="Disordered" evidence="13">
    <location>
        <begin position="160"/>
        <end position="194"/>
    </location>
</feature>
<evidence type="ECO:0000313" key="16">
    <source>
        <dbReference type="EMBL" id="TKS74203.1"/>
    </source>
</evidence>
<dbReference type="FunFam" id="1.20.58.1480:FF:000002">
    <property type="entry name" value="Lon protease homolog, mitochondrial"/>
    <property type="match status" value="1"/>
</dbReference>
<gene>
    <name evidence="11" type="primary">LONP1</name>
    <name evidence="16" type="ORF">D9C73_008284</name>
</gene>